<dbReference type="InterPro" id="IPR008990">
    <property type="entry name" value="Elect_transpt_acc-like_dom_sf"/>
</dbReference>
<reference evidence="2 3" key="1">
    <citation type="submission" date="2023-09" db="EMBL/GenBank/DDBJ databases">
        <title>Xinfangfangia sedmenti sp. nov., isolated the sedment.</title>
        <authorList>
            <person name="Xu L."/>
        </authorList>
    </citation>
    <scope>NUCLEOTIDE SEQUENCE [LARGE SCALE GENOMIC DNA]</scope>
    <source>
        <strain evidence="2 3">LG-4</strain>
    </source>
</reference>
<keyword evidence="2" id="KW-0456">Lyase</keyword>
<feature type="domain" description="Nitrile hydratase beta subunit-like N-terminal" evidence="1">
    <location>
        <begin position="1"/>
        <end position="102"/>
    </location>
</feature>
<dbReference type="GO" id="GO:0005524">
    <property type="term" value="F:ATP binding"/>
    <property type="evidence" value="ECO:0007669"/>
    <property type="project" value="UniProtKB-KW"/>
</dbReference>
<dbReference type="SUPFAM" id="SSF50090">
    <property type="entry name" value="Electron transport accessory proteins"/>
    <property type="match status" value="1"/>
</dbReference>
<sequence length="104" mass="12017">MNSIADMGGMHGLGPIRVEENEPVFHAEWERRMFGMFILAFAGGHFNVDMFRYGMEQMPPAEYLGSDYYEHWLHSLTMWIAANGSVTEEEILARMKEIEEREAA</sequence>
<dbReference type="Proteomes" id="UP001247754">
    <property type="component" value="Unassembled WGS sequence"/>
</dbReference>
<organism evidence="2 3">
    <name type="scientific">Ruixingdingia sedimenti</name>
    <dbReference type="NCBI Taxonomy" id="3073604"/>
    <lineage>
        <taxon>Bacteria</taxon>
        <taxon>Pseudomonadati</taxon>
        <taxon>Pseudomonadota</taxon>
        <taxon>Alphaproteobacteria</taxon>
        <taxon>Rhodobacterales</taxon>
        <taxon>Paracoccaceae</taxon>
        <taxon>Ruixingdingia</taxon>
    </lineage>
</organism>
<comment type="caution">
    <text evidence="2">The sequence shown here is derived from an EMBL/GenBank/DDBJ whole genome shotgun (WGS) entry which is preliminary data.</text>
</comment>
<name>A0ABU1FCD7_9RHOB</name>
<dbReference type="GO" id="GO:0018822">
    <property type="term" value="F:nitrile hydratase activity"/>
    <property type="evidence" value="ECO:0007669"/>
    <property type="project" value="UniProtKB-EC"/>
</dbReference>
<dbReference type="EC" id="4.2.1.84" evidence="2"/>
<evidence type="ECO:0000313" key="3">
    <source>
        <dbReference type="Proteomes" id="UP001247754"/>
    </source>
</evidence>
<protein>
    <submittedName>
        <fullName evidence="2">Nitrile hydratase subunit beta</fullName>
        <ecNumber evidence="2">4.2.1.84</ecNumber>
    </submittedName>
</protein>
<proteinExistence type="predicted"/>
<dbReference type="InterPro" id="IPR049054">
    <property type="entry name" value="CN_hydtase_beta-like_N"/>
</dbReference>
<dbReference type="EMBL" id="JAVKPH010000028">
    <property type="protein sequence ID" value="MDR5654567.1"/>
    <property type="molecule type" value="Genomic_DNA"/>
</dbReference>
<dbReference type="RefSeq" id="WP_310458723.1">
    <property type="nucleotide sequence ID" value="NZ_JAVKPH010000028.1"/>
</dbReference>
<evidence type="ECO:0000313" key="2">
    <source>
        <dbReference type="EMBL" id="MDR5654567.1"/>
    </source>
</evidence>
<keyword evidence="2" id="KW-0547">Nucleotide-binding</keyword>
<accession>A0ABU1FCD7</accession>
<dbReference type="Gene3D" id="1.10.472.20">
    <property type="entry name" value="Nitrile hydratase, beta subunit"/>
    <property type="match status" value="1"/>
</dbReference>
<evidence type="ECO:0000259" key="1">
    <source>
        <dbReference type="Pfam" id="PF21006"/>
    </source>
</evidence>
<keyword evidence="2" id="KW-0067">ATP-binding</keyword>
<dbReference type="InterPro" id="IPR042262">
    <property type="entry name" value="CN_hydtase_beta_C"/>
</dbReference>
<gene>
    <name evidence="2" type="ORF">RGD00_18300</name>
</gene>
<dbReference type="Pfam" id="PF21006">
    <property type="entry name" value="NHase_beta_N"/>
    <property type="match status" value="1"/>
</dbReference>
<keyword evidence="3" id="KW-1185">Reference proteome</keyword>